<gene>
    <name evidence="2" type="ordered locus">Rfer_1355</name>
</gene>
<dbReference type="HOGENOM" id="CLU_037612_4_0_4"/>
<name>Q21YR4_ALBFT</name>
<dbReference type="Pfam" id="PF13614">
    <property type="entry name" value="AAA_31"/>
    <property type="match status" value="1"/>
</dbReference>
<proteinExistence type="predicted"/>
<dbReference type="PANTHER" id="PTHR13696">
    <property type="entry name" value="P-LOOP CONTAINING NUCLEOSIDE TRIPHOSPHATE HYDROLASE"/>
    <property type="match status" value="1"/>
</dbReference>
<dbReference type="KEGG" id="rfr:Rfer_1355"/>
<dbReference type="EMBL" id="CP000267">
    <property type="protein sequence ID" value="ABD69089.1"/>
    <property type="molecule type" value="Genomic_DNA"/>
</dbReference>
<dbReference type="InterPro" id="IPR050678">
    <property type="entry name" value="DNA_Partitioning_ATPase"/>
</dbReference>
<dbReference type="RefSeq" id="WP_011463657.1">
    <property type="nucleotide sequence ID" value="NC_007908.1"/>
</dbReference>
<dbReference type="Gene3D" id="3.40.50.300">
    <property type="entry name" value="P-loop containing nucleotide triphosphate hydrolases"/>
    <property type="match status" value="1"/>
</dbReference>
<dbReference type="InterPro" id="IPR027417">
    <property type="entry name" value="P-loop_NTPase"/>
</dbReference>
<accession>Q21YR4</accession>
<dbReference type="SUPFAM" id="SSF52540">
    <property type="entry name" value="P-loop containing nucleoside triphosphate hydrolases"/>
    <property type="match status" value="1"/>
</dbReference>
<dbReference type="InterPro" id="IPR025669">
    <property type="entry name" value="AAA_dom"/>
</dbReference>
<keyword evidence="3" id="KW-1185">Reference proteome</keyword>
<sequence>MARPNGPLTVCVINLKGGVGKSTISALLARYALSTRQRDVLAIDLDPQANLSQALMSSNYNSFLEERRPSIVEIFNGYRPASPGASGSLLAPNTGVELITKVGANTLQLIPSRFDFSDNLTNSLRPDPKVLARFLAGNFQHKDLIIIDCAPTESILTHAAYHASGLVLVPVKPEFFATIGFPLLHESLESFRRSNRGHTLDVAGVVINNAFYHGGNDGGPEKERALKEIRTEAKTNSWPIFKTQIPFSRGFPKIMRGDHSYSGNAVLFPRFAKEFFDSIGL</sequence>
<reference evidence="3" key="1">
    <citation type="submission" date="2006-02" db="EMBL/GenBank/DDBJ databases">
        <title>Complete sequence of chromosome of Rhodoferax ferrireducens DSM 15236.</title>
        <authorList>
            <person name="Copeland A."/>
            <person name="Lucas S."/>
            <person name="Lapidus A."/>
            <person name="Barry K."/>
            <person name="Detter J.C."/>
            <person name="Glavina del Rio T."/>
            <person name="Hammon N."/>
            <person name="Israni S."/>
            <person name="Pitluck S."/>
            <person name="Brettin T."/>
            <person name="Bruce D."/>
            <person name="Han C."/>
            <person name="Tapia R."/>
            <person name="Gilna P."/>
            <person name="Kiss H."/>
            <person name="Schmutz J."/>
            <person name="Larimer F."/>
            <person name="Land M."/>
            <person name="Kyrpides N."/>
            <person name="Ivanova N."/>
            <person name="Richardson P."/>
        </authorList>
    </citation>
    <scope>NUCLEOTIDE SEQUENCE [LARGE SCALE GENOMIC DNA]</scope>
    <source>
        <strain evidence="3">ATCC BAA-621 / DSM 15236 / T118</strain>
    </source>
</reference>
<dbReference type="OrthoDB" id="69313at2"/>
<dbReference type="Proteomes" id="UP000008332">
    <property type="component" value="Chromosome"/>
</dbReference>
<organism evidence="2 3">
    <name type="scientific">Albidiferax ferrireducens (strain ATCC BAA-621 / DSM 15236 / T118)</name>
    <name type="common">Rhodoferax ferrireducens</name>
    <dbReference type="NCBI Taxonomy" id="338969"/>
    <lineage>
        <taxon>Bacteria</taxon>
        <taxon>Pseudomonadati</taxon>
        <taxon>Pseudomonadota</taxon>
        <taxon>Betaproteobacteria</taxon>
        <taxon>Burkholderiales</taxon>
        <taxon>Comamonadaceae</taxon>
        <taxon>Rhodoferax</taxon>
    </lineage>
</organism>
<evidence type="ECO:0000313" key="3">
    <source>
        <dbReference type="Proteomes" id="UP000008332"/>
    </source>
</evidence>
<dbReference type="PANTHER" id="PTHR13696:SF52">
    <property type="entry name" value="PARA FAMILY PROTEIN CT_582"/>
    <property type="match status" value="1"/>
</dbReference>
<dbReference type="CDD" id="cd02042">
    <property type="entry name" value="ParAB_family"/>
    <property type="match status" value="1"/>
</dbReference>
<evidence type="ECO:0000313" key="2">
    <source>
        <dbReference type="EMBL" id="ABD69089.1"/>
    </source>
</evidence>
<dbReference type="eggNOG" id="COG1192">
    <property type="taxonomic scope" value="Bacteria"/>
</dbReference>
<dbReference type="AlphaFoldDB" id="Q21YR4"/>
<dbReference type="STRING" id="338969.Rfer_1355"/>
<evidence type="ECO:0000259" key="1">
    <source>
        <dbReference type="Pfam" id="PF13614"/>
    </source>
</evidence>
<feature type="domain" description="AAA" evidence="1">
    <location>
        <begin position="9"/>
        <end position="194"/>
    </location>
</feature>
<protein>
    <submittedName>
        <fullName evidence="2">Cobyrinic acid a,c-diamide synthase</fullName>
    </submittedName>
</protein>